<evidence type="ECO:0000313" key="2">
    <source>
        <dbReference type="EMBL" id="HIV04227.1"/>
    </source>
</evidence>
<keyword evidence="1" id="KW-0472">Membrane</keyword>
<protein>
    <submittedName>
        <fullName evidence="2">Uncharacterized protein</fullName>
    </submittedName>
</protein>
<evidence type="ECO:0000313" key="3">
    <source>
        <dbReference type="Proteomes" id="UP000886812"/>
    </source>
</evidence>
<comment type="caution">
    <text evidence="2">The sequence shown here is derived from an EMBL/GenBank/DDBJ whole genome shotgun (WGS) entry which is preliminary data.</text>
</comment>
<feature type="transmembrane region" description="Helical" evidence="1">
    <location>
        <begin position="45"/>
        <end position="64"/>
    </location>
</feature>
<dbReference type="EMBL" id="DVOG01000092">
    <property type="protein sequence ID" value="HIV04227.1"/>
    <property type="molecule type" value="Genomic_DNA"/>
</dbReference>
<evidence type="ECO:0000256" key="1">
    <source>
        <dbReference type="SAM" id="Phobius"/>
    </source>
</evidence>
<sequence>MPRRQEQDPFERIRAKEWRSLPQNVSVSGDTRASKRRRVRNASRTISVALLFAGIVALFGYVWADMMRGFSEEGASGAAAEFSSEGGVLDEDWFRAWTGFDESRAPNLNRLRRRLLEYPQIKEADIRRLPGGKIRVSVRERRPIGRLVGADGTVRLVADDGVIFPSETFPPSRAMLPIFEDAKIARDAGTGFERVEGIGPLVEFVDEARTRCLPIFAEWDVISLKHFPADPNDVALPWAEIRVVPKSSAGNPSHGRVREIVFSAEPKSFRQDLRLLSAAAAEGKLEEALSAPEARKKDYRILFITNRKNPAEEFRELRLIPVPAAGTR</sequence>
<keyword evidence="1" id="KW-0812">Transmembrane</keyword>
<organism evidence="2 3">
    <name type="scientific">Candidatus Spyradosoma merdigallinarum</name>
    <dbReference type="NCBI Taxonomy" id="2840950"/>
    <lineage>
        <taxon>Bacteria</taxon>
        <taxon>Pseudomonadati</taxon>
        <taxon>Verrucomicrobiota</taxon>
        <taxon>Opitutia</taxon>
        <taxon>Opitutia incertae sedis</taxon>
        <taxon>Candidatus Spyradosoma</taxon>
    </lineage>
</organism>
<dbReference type="AlphaFoldDB" id="A0A9D1T1L2"/>
<proteinExistence type="predicted"/>
<name>A0A9D1T1L2_9BACT</name>
<reference evidence="2" key="2">
    <citation type="journal article" date="2021" name="PeerJ">
        <title>Extensive microbial diversity within the chicken gut microbiome revealed by metagenomics and culture.</title>
        <authorList>
            <person name="Gilroy R."/>
            <person name="Ravi A."/>
            <person name="Getino M."/>
            <person name="Pursley I."/>
            <person name="Horton D.L."/>
            <person name="Alikhan N.F."/>
            <person name="Baker D."/>
            <person name="Gharbi K."/>
            <person name="Hall N."/>
            <person name="Watson M."/>
            <person name="Adriaenssens E.M."/>
            <person name="Foster-Nyarko E."/>
            <person name="Jarju S."/>
            <person name="Secka A."/>
            <person name="Antonio M."/>
            <person name="Oren A."/>
            <person name="Chaudhuri R.R."/>
            <person name="La Ragione R."/>
            <person name="Hildebrand F."/>
            <person name="Pallen M.J."/>
        </authorList>
    </citation>
    <scope>NUCLEOTIDE SEQUENCE</scope>
    <source>
        <strain evidence="2">10669</strain>
    </source>
</reference>
<reference evidence="2" key="1">
    <citation type="submission" date="2020-10" db="EMBL/GenBank/DDBJ databases">
        <authorList>
            <person name="Gilroy R."/>
        </authorList>
    </citation>
    <scope>NUCLEOTIDE SEQUENCE</scope>
    <source>
        <strain evidence="2">10669</strain>
    </source>
</reference>
<keyword evidence="1" id="KW-1133">Transmembrane helix</keyword>
<dbReference type="Proteomes" id="UP000886812">
    <property type="component" value="Unassembled WGS sequence"/>
</dbReference>
<gene>
    <name evidence="2" type="ORF">IAC75_03645</name>
</gene>
<accession>A0A9D1T1L2</accession>